<protein>
    <recommendedName>
        <fullName evidence="4">HXXEE domain-containing protein</fullName>
    </recommendedName>
</protein>
<feature type="transmembrane region" description="Helical" evidence="1">
    <location>
        <begin position="20"/>
        <end position="44"/>
    </location>
</feature>
<dbReference type="STRING" id="314271.RB2654_19083"/>
<dbReference type="EMBL" id="AAMT01000001">
    <property type="protein sequence ID" value="EAQ14718.1"/>
    <property type="molecule type" value="Genomic_DNA"/>
</dbReference>
<sequence>MISRREVTEPQGLFHPCRAYSYAAIAFMLHSIEELEGLAAWVAARNLPVVITAPQLSQAITWLAIAVLGILIVGRTVTNRPVQIIVAGVVGALLANVVSHVGLSLATWTYMPGTGTALALVLPACLWLYRHMALADPARLVAAGIGVLAMAPVTWVALALAA</sequence>
<dbReference type="Proteomes" id="UP000002931">
    <property type="component" value="Unassembled WGS sequence"/>
</dbReference>
<evidence type="ECO:0008006" key="4">
    <source>
        <dbReference type="Google" id="ProtNLM"/>
    </source>
</evidence>
<organism evidence="2 3">
    <name type="scientific">Maritimibacter alkaliphilus HTCC2654</name>
    <dbReference type="NCBI Taxonomy" id="314271"/>
    <lineage>
        <taxon>Bacteria</taxon>
        <taxon>Pseudomonadati</taxon>
        <taxon>Pseudomonadota</taxon>
        <taxon>Alphaproteobacteria</taxon>
        <taxon>Rhodobacterales</taxon>
        <taxon>Roseobacteraceae</taxon>
        <taxon>Maritimibacter</taxon>
    </lineage>
</organism>
<keyword evidence="1" id="KW-0472">Membrane</keyword>
<proteinExistence type="predicted"/>
<keyword evidence="1" id="KW-1133">Transmembrane helix</keyword>
<dbReference type="Pfam" id="PF13787">
    <property type="entry name" value="HXXEE"/>
    <property type="match status" value="1"/>
</dbReference>
<keyword evidence="1" id="KW-0812">Transmembrane</keyword>
<gene>
    <name evidence="2" type="ORF">RB2654_19083</name>
</gene>
<feature type="transmembrane region" description="Helical" evidence="1">
    <location>
        <begin position="141"/>
        <end position="161"/>
    </location>
</feature>
<evidence type="ECO:0000313" key="3">
    <source>
        <dbReference type="Proteomes" id="UP000002931"/>
    </source>
</evidence>
<feature type="transmembrane region" description="Helical" evidence="1">
    <location>
        <begin position="84"/>
        <end position="103"/>
    </location>
</feature>
<reference evidence="2 3" key="1">
    <citation type="journal article" date="2010" name="J. Bacteriol.">
        <title>Genome sequences of Pelagibaca bermudensis HTCC2601T and Maritimibacter alkaliphilus HTCC2654T, the type strains of two marine Roseobacter genera.</title>
        <authorList>
            <person name="Thrash J.C."/>
            <person name="Cho J.C."/>
            <person name="Ferriera S."/>
            <person name="Johnson J."/>
            <person name="Vergin K.L."/>
            <person name="Giovannoni S.J."/>
        </authorList>
    </citation>
    <scope>NUCLEOTIDE SEQUENCE [LARGE SCALE GENOMIC DNA]</scope>
    <source>
        <strain evidence="2 3">HTCC2654</strain>
    </source>
</reference>
<dbReference type="AlphaFoldDB" id="A3V9X7"/>
<dbReference type="InterPro" id="IPR025671">
    <property type="entry name" value="HXXEE"/>
</dbReference>
<feature type="transmembrane region" description="Helical" evidence="1">
    <location>
        <begin position="109"/>
        <end position="129"/>
    </location>
</feature>
<comment type="caution">
    <text evidence="2">The sequence shown here is derived from an EMBL/GenBank/DDBJ whole genome shotgun (WGS) entry which is preliminary data.</text>
</comment>
<feature type="transmembrane region" description="Helical" evidence="1">
    <location>
        <begin position="56"/>
        <end position="77"/>
    </location>
</feature>
<dbReference type="RefSeq" id="WP_008334532.1">
    <property type="nucleotide sequence ID" value="NZ_CH902578.1"/>
</dbReference>
<evidence type="ECO:0000256" key="1">
    <source>
        <dbReference type="SAM" id="Phobius"/>
    </source>
</evidence>
<keyword evidence="3" id="KW-1185">Reference proteome</keyword>
<accession>A3V9X7</accession>
<evidence type="ECO:0000313" key="2">
    <source>
        <dbReference type="EMBL" id="EAQ14718.1"/>
    </source>
</evidence>
<dbReference type="HOGENOM" id="CLU_1633415_0_0_5"/>
<name>A3V9X7_9RHOB</name>